<dbReference type="Proteomes" id="UP000253319">
    <property type="component" value="Unassembled WGS sequence"/>
</dbReference>
<proteinExistence type="predicted"/>
<accession>A0A365NZU3</accession>
<protein>
    <recommendedName>
        <fullName evidence="3">Lipoprotein</fullName>
    </recommendedName>
</protein>
<gene>
    <name evidence="1" type="ORF">DPN68_10665</name>
</gene>
<comment type="caution">
    <text evidence="1">The sequence shown here is derived from an EMBL/GenBank/DDBJ whole genome shotgun (WGS) entry which is preliminary data.</text>
</comment>
<dbReference type="EMBL" id="QLST01000013">
    <property type="protein sequence ID" value="RBA27785.1"/>
    <property type="molecule type" value="Genomic_DNA"/>
</dbReference>
<dbReference type="RefSeq" id="WP_113989638.1">
    <property type="nucleotide sequence ID" value="NZ_QLST01000013.1"/>
</dbReference>
<evidence type="ECO:0000313" key="1">
    <source>
        <dbReference type="EMBL" id="RBA27785.1"/>
    </source>
</evidence>
<evidence type="ECO:0000313" key="2">
    <source>
        <dbReference type="Proteomes" id="UP000253319"/>
    </source>
</evidence>
<evidence type="ECO:0008006" key="3">
    <source>
        <dbReference type="Google" id="ProtNLM"/>
    </source>
</evidence>
<sequence>MKRKIKLNRYFIQFCFLAFFLSCNCLKENHEKDLIRKAIFSKEFEEYFQICRYENEIFIFNDSKKNTDLIFSEKNSCLKTINFYKIDFNYEINSLTPKYKGIVFFRY</sequence>
<organism evidence="1 2">
    <name type="scientific">Flavobacterium tibetense</name>
    <dbReference type="NCBI Taxonomy" id="2233533"/>
    <lineage>
        <taxon>Bacteria</taxon>
        <taxon>Pseudomonadati</taxon>
        <taxon>Bacteroidota</taxon>
        <taxon>Flavobacteriia</taxon>
        <taxon>Flavobacteriales</taxon>
        <taxon>Flavobacteriaceae</taxon>
        <taxon>Flavobacterium</taxon>
    </lineage>
</organism>
<keyword evidence="2" id="KW-1185">Reference proteome</keyword>
<reference evidence="1 2" key="1">
    <citation type="submission" date="2018-06" db="EMBL/GenBank/DDBJ databases">
        <title>Flavobacterium tibetense sp. nov., isolated from a wetland YonghuCo on Tibetan Plateau.</title>
        <authorList>
            <person name="Xing P."/>
            <person name="Phurbu D."/>
            <person name="Lu H."/>
        </authorList>
    </citation>
    <scope>NUCLEOTIDE SEQUENCE [LARGE SCALE GENOMIC DNA]</scope>
    <source>
        <strain evidence="1 2">YH5</strain>
    </source>
</reference>
<dbReference type="AlphaFoldDB" id="A0A365NZU3"/>
<dbReference type="PROSITE" id="PS51257">
    <property type="entry name" value="PROKAR_LIPOPROTEIN"/>
    <property type="match status" value="1"/>
</dbReference>
<name>A0A365NZU3_9FLAO</name>